<dbReference type="EMBL" id="JACRSW010000035">
    <property type="protein sequence ID" value="MBC8558238.1"/>
    <property type="molecule type" value="Genomic_DNA"/>
</dbReference>
<dbReference type="SMART" id="SM00347">
    <property type="entry name" value="HTH_MARR"/>
    <property type="match status" value="1"/>
</dbReference>
<accession>A0ABR7MWV0</accession>
<feature type="domain" description="HTH marR-type" evidence="4">
    <location>
        <begin position="1"/>
        <end position="134"/>
    </location>
</feature>
<proteinExistence type="predicted"/>
<evidence type="ECO:0000256" key="1">
    <source>
        <dbReference type="ARBA" id="ARBA00023015"/>
    </source>
</evidence>
<dbReference type="InterPro" id="IPR000835">
    <property type="entry name" value="HTH_MarR-typ"/>
</dbReference>
<reference evidence="5 6" key="1">
    <citation type="submission" date="2020-08" db="EMBL/GenBank/DDBJ databases">
        <title>Genome public.</title>
        <authorList>
            <person name="Liu C."/>
            <person name="Sun Q."/>
        </authorList>
    </citation>
    <scope>NUCLEOTIDE SEQUENCE [LARGE SCALE GENOMIC DNA]</scope>
    <source>
        <strain evidence="5 6">BX3</strain>
    </source>
</reference>
<dbReference type="RefSeq" id="WP_249305681.1">
    <property type="nucleotide sequence ID" value="NZ_JACRSW010000035.1"/>
</dbReference>
<dbReference type="PANTHER" id="PTHR42756">
    <property type="entry name" value="TRANSCRIPTIONAL REGULATOR, MARR"/>
    <property type="match status" value="1"/>
</dbReference>
<dbReference type="PROSITE" id="PS50995">
    <property type="entry name" value="HTH_MARR_2"/>
    <property type="match status" value="1"/>
</dbReference>
<keyword evidence="2" id="KW-0238">DNA-binding</keyword>
<evidence type="ECO:0000313" key="6">
    <source>
        <dbReference type="Proteomes" id="UP000637513"/>
    </source>
</evidence>
<protein>
    <submittedName>
        <fullName evidence="5">MarR family transcriptional regulator</fullName>
    </submittedName>
</protein>
<name>A0ABR7MWV0_9FIRM</name>
<organism evidence="5 6">
    <name type="scientific">Jutongia hominis</name>
    <dbReference type="NCBI Taxonomy" id="2763664"/>
    <lineage>
        <taxon>Bacteria</taxon>
        <taxon>Bacillati</taxon>
        <taxon>Bacillota</taxon>
        <taxon>Clostridia</taxon>
        <taxon>Lachnospirales</taxon>
        <taxon>Lachnospiraceae</taxon>
        <taxon>Jutongia</taxon>
    </lineage>
</organism>
<dbReference type="InterPro" id="IPR036388">
    <property type="entry name" value="WH-like_DNA-bd_sf"/>
</dbReference>
<dbReference type="Pfam" id="PF01047">
    <property type="entry name" value="MarR"/>
    <property type="match status" value="1"/>
</dbReference>
<dbReference type="PRINTS" id="PR00598">
    <property type="entry name" value="HTHMARR"/>
</dbReference>
<keyword evidence="3" id="KW-0804">Transcription</keyword>
<evidence type="ECO:0000256" key="2">
    <source>
        <dbReference type="ARBA" id="ARBA00023125"/>
    </source>
</evidence>
<dbReference type="Gene3D" id="1.10.10.10">
    <property type="entry name" value="Winged helix-like DNA-binding domain superfamily/Winged helix DNA-binding domain"/>
    <property type="match status" value="1"/>
</dbReference>
<dbReference type="PROSITE" id="PS01117">
    <property type="entry name" value="HTH_MARR_1"/>
    <property type="match status" value="1"/>
</dbReference>
<comment type="caution">
    <text evidence="5">The sequence shown here is derived from an EMBL/GenBank/DDBJ whole genome shotgun (WGS) entry which is preliminary data.</text>
</comment>
<dbReference type="PANTHER" id="PTHR42756:SF1">
    <property type="entry name" value="TRANSCRIPTIONAL REPRESSOR OF EMRAB OPERON"/>
    <property type="match status" value="1"/>
</dbReference>
<dbReference type="InterPro" id="IPR023187">
    <property type="entry name" value="Tscrpt_reg_MarR-type_CS"/>
</dbReference>
<gene>
    <name evidence="5" type="ORF">H8700_11050</name>
</gene>
<keyword evidence="1" id="KW-0805">Transcription regulation</keyword>
<dbReference type="SUPFAM" id="SSF46785">
    <property type="entry name" value="Winged helix' DNA-binding domain"/>
    <property type="match status" value="1"/>
</dbReference>
<evidence type="ECO:0000313" key="5">
    <source>
        <dbReference type="EMBL" id="MBC8558238.1"/>
    </source>
</evidence>
<keyword evidence="6" id="KW-1185">Reference proteome</keyword>
<dbReference type="InterPro" id="IPR036390">
    <property type="entry name" value="WH_DNA-bd_sf"/>
</dbReference>
<sequence>MNNSLHHMIMADHMLFQKDLLGRIRNTGLTSGQPKVLEYLLSHDGSVQKELATACYIEPATLTSVLNGMEKKGLIQRKTENQNRRSLHVYLTPKGRTQAQEVNKAFASLEEKALQNFTRQEQKQLMDLLQKIHYNMKETS</sequence>
<evidence type="ECO:0000259" key="4">
    <source>
        <dbReference type="PROSITE" id="PS50995"/>
    </source>
</evidence>
<dbReference type="Proteomes" id="UP000637513">
    <property type="component" value="Unassembled WGS sequence"/>
</dbReference>
<evidence type="ECO:0000256" key="3">
    <source>
        <dbReference type="ARBA" id="ARBA00023163"/>
    </source>
</evidence>